<dbReference type="Gramene" id="rna-AYBTSS11_LOCUS12194">
    <property type="protein sequence ID" value="CAJ1944943.1"/>
    <property type="gene ID" value="gene-AYBTSS11_LOCUS12194"/>
</dbReference>
<dbReference type="EMBL" id="OY731400">
    <property type="protein sequence ID" value="CAJ1944943.1"/>
    <property type="molecule type" value="Genomic_DNA"/>
</dbReference>
<name>A0AA86S7J3_9FABA</name>
<evidence type="ECO:0000313" key="1">
    <source>
        <dbReference type="EMBL" id="CAJ1944943.1"/>
    </source>
</evidence>
<accession>A0AA86S7J3</accession>
<gene>
    <name evidence="1" type="ORF">AYBTSS11_LOCUS12194</name>
</gene>
<keyword evidence="2" id="KW-1185">Reference proteome</keyword>
<reference evidence="1" key="1">
    <citation type="submission" date="2023-10" db="EMBL/GenBank/DDBJ databases">
        <authorList>
            <person name="Domelevo Entfellner J.-B."/>
        </authorList>
    </citation>
    <scope>NUCLEOTIDE SEQUENCE</scope>
</reference>
<organism evidence="1 2">
    <name type="scientific">Sphenostylis stenocarpa</name>
    <dbReference type="NCBI Taxonomy" id="92480"/>
    <lineage>
        <taxon>Eukaryota</taxon>
        <taxon>Viridiplantae</taxon>
        <taxon>Streptophyta</taxon>
        <taxon>Embryophyta</taxon>
        <taxon>Tracheophyta</taxon>
        <taxon>Spermatophyta</taxon>
        <taxon>Magnoliopsida</taxon>
        <taxon>eudicotyledons</taxon>
        <taxon>Gunneridae</taxon>
        <taxon>Pentapetalae</taxon>
        <taxon>rosids</taxon>
        <taxon>fabids</taxon>
        <taxon>Fabales</taxon>
        <taxon>Fabaceae</taxon>
        <taxon>Papilionoideae</taxon>
        <taxon>50 kb inversion clade</taxon>
        <taxon>NPAAA clade</taxon>
        <taxon>indigoferoid/millettioid clade</taxon>
        <taxon>Phaseoleae</taxon>
        <taxon>Sphenostylis</taxon>
    </lineage>
</organism>
<evidence type="ECO:0000313" key="2">
    <source>
        <dbReference type="Proteomes" id="UP001189624"/>
    </source>
</evidence>
<sequence>MEERGWRFCLQENYDTGVDKNEEKENPTDHGIEKCKPTERYIQNQFSLPSHSLKSTPKFK</sequence>
<proteinExistence type="predicted"/>
<dbReference type="Proteomes" id="UP001189624">
    <property type="component" value="Chromosome 3"/>
</dbReference>
<dbReference type="AlphaFoldDB" id="A0AA86S7J3"/>
<protein>
    <submittedName>
        <fullName evidence="1">Uncharacterized protein</fullName>
    </submittedName>
</protein>